<gene>
    <name evidence="3" type="ORF">AVEN_122423_1</name>
    <name evidence="2" type="ORF">AVEN_275390_1</name>
    <name evidence="1" type="ORF">AVEN_98649_1</name>
</gene>
<accession>A0A4Y2M354</accession>
<evidence type="ECO:0000313" key="1">
    <source>
        <dbReference type="EMBL" id="GBN18612.1"/>
    </source>
</evidence>
<keyword evidence="4" id="KW-1185">Reference proteome</keyword>
<comment type="caution">
    <text evidence="3">The sequence shown here is derived from an EMBL/GenBank/DDBJ whole genome shotgun (WGS) entry which is preliminary data.</text>
</comment>
<sequence>MARVLNPMYTRMDKGPPCQMCPFTSERKQGKVKTTVQPNGPVCHPTQETYFFLPESRPKIERREKECRSGGCASDTEGHFLDFRKCTFFDTLR</sequence>
<evidence type="ECO:0000313" key="3">
    <source>
        <dbReference type="EMBL" id="GBN21465.1"/>
    </source>
</evidence>
<protein>
    <submittedName>
        <fullName evidence="3">Uncharacterized protein</fullName>
    </submittedName>
</protein>
<evidence type="ECO:0000313" key="2">
    <source>
        <dbReference type="EMBL" id="GBN21463.1"/>
    </source>
</evidence>
<dbReference type="AlphaFoldDB" id="A0A4Y2M354"/>
<name>A0A4Y2M354_ARAVE</name>
<dbReference type="Proteomes" id="UP000499080">
    <property type="component" value="Unassembled WGS sequence"/>
</dbReference>
<reference evidence="3 4" key="1">
    <citation type="journal article" date="2019" name="Sci. Rep.">
        <title>Orb-weaving spider Araneus ventricosus genome elucidates the spidroin gene catalogue.</title>
        <authorList>
            <person name="Kono N."/>
            <person name="Nakamura H."/>
            <person name="Ohtoshi R."/>
            <person name="Moran D.A.P."/>
            <person name="Shinohara A."/>
            <person name="Yoshida Y."/>
            <person name="Fujiwara M."/>
            <person name="Mori M."/>
            <person name="Tomita M."/>
            <person name="Arakawa K."/>
        </authorList>
    </citation>
    <scope>NUCLEOTIDE SEQUENCE [LARGE SCALE GENOMIC DNA]</scope>
</reference>
<organism evidence="3 4">
    <name type="scientific">Araneus ventricosus</name>
    <name type="common">Orbweaver spider</name>
    <name type="synonym">Epeira ventricosa</name>
    <dbReference type="NCBI Taxonomy" id="182803"/>
    <lineage>
        <taxon>Eukaryota</taxon>
        <taxon>Metazoa</taxon>
        <taxon>Ecdysozoa</taxon>
        <taxon>Arthropoda</taxon>
        <taxon>Chelicerata</taxon>
        <taxon>Arachnida</taxon>
        <taxon>Araneae</taxon>
        <taxon>Araneomorphae</taxon>
        <taxon>Entelegynae</taxon>
        <taxon>Araneoidea</taxon>
        <taxon>Araneidae</taxon>
        <taxon>Araneus</taxon>
    </lineage>
</organism>
<dbReference type="EMBL" id="BGPR01006736">
    <property type="protein sequence ID" value="GBN21463.1"/>
    <property type="molecule type" value="Genomic_DNA"/>
</dbReference>
<proteinExistence type="predicted"/>
<dbReference type="EMBL" id="BGPR01006737">
    <property type="protein sequence ID" value="GBN21465.1"/>
    <property type="molecule type" value="Genomic_DNA"/>
</dbReference>
<evidence type="ECO:0000313" key="4">
    <source>
        <dbReference type="Proteomes" id="UP000499080"/>
    </source>
</evidence>
<dbReference type="EMBL" id="BGPR01006395">
    <property type="protein sequence ID" value="GBN18612.1"/>
    <property type="molecule type" value="Genomic_DNA"/>
</dbReference>